<sequence length="317" mass="35765">MSTFRLELSDSEDEKEVYSSSRSSCGVPVDNAITFIDNECHIPRGVVHLPHVILALYSLDVDDLIPIDNTYRIPDDVKLYARYKFEREFRVEGRFSNSILLDKWVKSLEVLGYHLSILPELNPTERLFADHIMSEPVTVGPFFGDDVLEELMRHKSNVKKGGTSRKAPQKVPISPVSNAAADPTKGRVRGKKKHVLVENTQDTSDISLGFPFWVLQGVVFFKKCIKTLKDQFVSAPDQFSFHHLDAQGAREELKAMAKDYLAGQAAEWNTSKYIQDYETLLAMENPQKEEEDEKNEDTLSASVGGMPVIETPDIAED</sequence>
<evidence type="ECO:0000313" key="2">
    <source>
        <dbReference type="EMBL" id="PON70755.1"/>
    </source>
</evidence>
<keyword evidence="3" id="KW-1185">Reference proteome</keyword>
<name>A0A2P5DBT5_PARAD</name>
<gene>
    <name evidence="2" type="ORF">PanWU01x14_077810</name>
</gene>
<reference evidence="3" key="1">
    <citation type="submission" date="2016-06" db="EMBL/GenBank/DDBJ databases">
        <title>Parallel loss of symbiosis genes in relatives of nitrogen-fixing non-legume Parasponia.</title>
        <authorList>
            <person name="Van Velzen R."/>
            <person name="Holmer R."/>
            <person name="Bu F."/>
            <person name="Rutten L."/>
            <person name="Van Zeijl A."/>
            <person name="Liu W."/>
            <person name="Santuari L."/>
            <person name="Cao Q."/>
            <person name="Sharma T."/>
            <person name="Shen D."/>
            <person name="Roswanjaya Y."/>
            <person name="Wardhani T."/>
            <person name="Kalhor M.S."/>
            <person name="Jansen J."/>
            <person name="Van den Hoogen J."/>
            <person name="Gungor B."/>
            <person name="Hartog M."/>
            <person name="Hontelez J."/>
            <person name="Verver J."/>
            <person name="Yang W.-C."/>
            <person name="Schijlen E."/>
            <person name="Repin R."/>
            <person name="Schilthuizen M."/>
            <person name="Schranz E."/>
            <person name="Heidstra R."/>
            <person name="Miyata K."/>
            <person name="Fedorova E."/>
            <person name="Kohlen W."/>
            <person name="Bisseling T."/>
            <person name="Smit S."/>
            <person name="Geurts R."/>
        </authorList>
    </citation>
    <scope>NUCLEOTIDE SEQUENCE [LARGE SCALE GENOMIC DNA]</scope>
    <source>
        <strain evidence="3">cv. WU1-14</strain>
    </source>
</reference>
<organism evidence="2 3">
    <name type="scientific">Parasponia andersonii</name>
    <name type="common">Sponia andersonii</name>
    <dbReference type="NCBI Taxonomy" id="3476"/>
    <lineage>
        <taxon>Eukaryota</taxon>
        <taxon>Viridiplantae</taxon>
        <taxon>Streptophyta</taxon>
        <taxon>Embryophyta</taxon>
        <taxon>Tracheophyta</taxon>
        <taxon>Spermatophyta</taxon>
        <taxon>Magnoliopsida</taxon>
        <taxon>eudicotyledons</taxon>
        <taxon>Gunneridae</taxon>
        <taxon>Pentapetalae</taxon>
        <taxon>rosids</taxon>
        <taxon>fabids</taxon>
        <taxon>Rosales</taxon>
        <taxon>Cannabaceae</taxon>
        <taxon>Parasponia</taxon>
    </lineage>
</organism>
<comment type="caution">
    <text evidence="2">The sequence shown here is derived from an EMBL/GenBank/DDBJ whole genome shotgun (WGS) entry which is preliminary data.</text>
</comment>
<feature type="region of interest" description="Disordered" evidence="1">
    <location>
        <begin position="284"/>
        <end position="317"/>
    </location>
</feature>
<dbReference type="AlphaFoldDB" id="A0A2P5DBT5"/>
<protein>
    <submittedName>
        <fullName evidence="2">Uncharacterized protein</fullName>
    </submittedName>
</protein>
<proteinExistence type="predicted"/>
<dbReference type="Proteomes" id="UP000237105">
    <property type="component" value="Unassembled WGS sequence"/>
</dbReference>
<dbReference type="EMBL" id="JXTB01000048">
    <property type="protein sequence ID" value="PON70755.1"/>
    <property type="molecule type" value="Genomic_DNA"/>
</dbReference>
<evidence type="ECO:0000313" key="3">
    <source>
        <dbReference type="Proteomes" id="UP000237105"/>
    </source>
</evidence>
<accession>A0A2P5DBT5</accession>
<feature type="region of interest" description="Disordered" evidence="1">
    <location>
        <begin position="158"/>
        <end position="192"/>
    </location>
</feature>
<evidence type="ECO:0000256" key="1">
    <source>
        <dbReference type="SAM" id="MobiDB-lite"/>
    </source>
</evidence>